<proteinExistence type="predicted"/>
<comment type="caution">
    <text evidence="1">The sequence shown here is derived from an EMBL/GenBank/DDBJ whole genome shotgun (WGS) entry which is preliminary data.</text>
</comment>
<dbReference type="EMBL" id="NBIV01000392">
    <property type="protein sequence ID" value="PXF39959.1"/>
    <property type="molecule type" value="Genomic_DNA"/>
</dbReference>
<evidence type="ECO:0000313" key="2">
    <source>
        <dbReference type="Proteomes" id="UP000247409"/>
    </source>
</evidence>
<dbReference type="Proteomes" id="UP000247409">
    <property type="component" value="Unassembled WGS sequence"/>
</dbReference>
<protein>
    <submittedName>
        <fullName evidence="1">Uncharacterized protein</fullName>
    </submittedName>
</protein>
<organism evidence="1 2">
    <name type="scientific">Gracilariopsis chorda</name>
    <dbReference type="NCBI Taxonomy" id="448386"/>
    <lineage>
        <taxon>Eukaryota</taxon>
        <taxon>Rhodophyta</taxon>
        <taxon>Florideophyceae</taxon>
        <taxon>Rhodymeniophycidae</taxon>
        <taxon>Gracilariales</taxon>
        <taxon>Gracilariaceae</taxon>
        <taxon>Gracilariopsis</taxon>
    </lineage>
</organism>
<name>A0A2V3ICZ5_9FLOR</name>
<dbReference type="AlphaFoldDB" id="A0A2V3ICZ5"/>
<evidence type="ECO:0000313" key="1">
    <source>
        <dbReference type="EMBL" id="PXF39959.1"/>
    </source>
</evidence>
<keyword evidence="2" id="KW-1185">Reference proteome</keyword>
<sequence length="120" mass="13961">MELTSGRTAPRVPEYGKGVFKQLLLWADKARNRQLRAGTTIDIRMYDRIAIEAVVNKRVGKVDFYLDHELVYTGNSAPYFLYRDTNEILLYWDNKTVDREVTLGVEANDELMQVTLLFKQ</sequence>
<accession>A0A2V3ICZ5</accession>
<gene>
    <name evidence="1" type="ORF">BWQ96_10331</name>
</gene>
<reference evidence="1 2" key="1">
    <citation type="journal article" date="2018" name="Mol. Biol. Evol.">
        <title>Analysis of the draft genome of the red seaweed Gracilariopsis chorda provides insights into genome size evolution in Rhodophyta.</title>
        <authorList>
            <person name="Lee J."/>
            <person name="Yang E.C."/>
            <person name="Graf L."/>
            <person name="Yang J.H."/>
            <person name="Qiu H."/>
            <person name="Zel Zion U."/>
            <person name="Chan C.X."/>
            <person name="Stephens T.G."/>
            <person name="Weber A.P.M."/>
            <person name="Boo G.H."/>
            <person name="Boo S.M."/>
            <person name="Kim K.M."/>
            <person name="Shin Y."/>
            <person name="Jung M."/>
            <person name="Lee S.J."/>
            <person name="Yim H.S."/>
            <person name="Lee J.H."/>
            <person name="Bhattacharya D."/>
            <person name="Yoon H.S."/>
        </authorList>
    </citation>
    <scope>NUCLEOTIDE SEQUENCE [LARGE SCALE GENOMIC DNA]</scope>
    <source>
        <strain evidence="1 2">SKKU-2015</strain>
        <tissue evidence="1">Whole body</tissue>
    </source>
</reference>